<feature type="compositionally biased region" description="Polar residues" evidence="1">
    <location>
        <begin position="557"/>
        <end position="566"/>
    </location>
</feature>
<feature type="region of interest" description="Disordered" evidence="1">
    <location>
        <begin position="431"/>
        <end position="463"/>
    </location>
</feature>
<feature type="region of interest" description="Disordered" evidence="1">
    <location>
        <begin position="531"/>
        <end position="567"/>
    </location>
</feature>
<name>A0A250WRY0_9CHLO</name>
<dbReference type="InterPro" id="IPR050870">
    <property type="entry name" value="FAST_kinase"/>
</dbReference>
<dbReference type="GO" id="GO:0044528">
    <property type="term" value="P:regulation of mitochondrial mRNA stability"/>
    <property type="evidence" value="ECO:0007669"/>
    <property type="project" value="TreeGrafter"/>
</dbReference>
<dbReference type="GO" id="GO:0000963">
    <property type="term" value="P:mitochondrial RNA processing"/>
    <property type="evidence" value="ECO:0007669"/>
    <property type="project" value="TreeGrafter"/>
</dbReference>
<evidence type="ECO:0000313" key="2">
    <source>
        <dbReference type="EMBL" id="GAX73300.1"/>
    </source>
</evidence>
<comment type="caution">
    <text evidence="2">The sequence shown here is derived from an EMBL/GenBank/DDBJ whole genome shotgun (WGS) entry which is preliminary data.</text>
</comment>
<dbReference type="AlphaFoldDB" id="A0A250WRY0"/>
<dbReference type="PANTHER" id="PTHR21228:SF40">
    <property type="entry name" value="LD45607P"/>
    <property type="match status" value="1"/>
</dbReference>
<gene>
    <name evidence="2" type="ORF">CEUSTIGMA_g754.t1</name>
</gene>
<sequence length="982" mass="109027">MMLVAHLGQSITRKTRSLLRCKRKIKIRLQVVCAQSGPLVTRPTQLLKVQRPESISAPLITTYIKRSSSVVELQKVVDAHGPTFNAIHISASLIHLVNVSHTSSMNLHESRNASMHIKGTQASEKQDMTCSMTEALLLKLLRMVLPSLKDFDIQGLSNVMYAMAKMSHNETHLLESVLTAAQYQLDMGKPQNLSNILWSCACLAHVPDREWMALFYDAFDATIIQFNPQDISNTFWAFAKLEDASMMKGHATASTSTSNTARHVFKVPVSVLTKLVNRARPQLPSFLPKQLTNSLWALAKLGVAVPSSWMQQFAAASLLRLRQQKFSPQELSQLIGAVSKLRVQMGKEWMEAFLTATHESLSLMSAEHISQILLALGNLKAAPSVNWTLTFTTTATSLLPTFTCQELANAMLGLSRLWVEDNVKASTHMSMLKDRSEPINSKSPSSDVSDDAQCHPASKSFSEPALHEHLLTRTARAATGSNAPLEELSTSEVTSLPQHELFTPWLEAVQSRLPDAETSISWLDISGKTQAKPVDGGTKPKDVPIEHSQSSASASSGTLHMNSQEVGPSRSAAPLQLILDKTFKAQELSNIMFATASLKLKPPKEWVSCVLGTLHGMMREVAAVPRQSAMLAWALRETGTIPSRLWIQAFEEATEPRRLRNVGSLELSSLLLAFASWKHIPSLRWQVRFWWQSGKLLHEGKMPPQHLVPLLSALCTLKLKPSPVWSQNCCKAMTADMGSFLAPPKLSPLNTVSSKTLTRLSHTADSEQPQISTDSSLPRLYTSTQLSSAARCLVVLGVAPGPEWTNMFLLACYECWHMFQPKEWEDTLWSLAHIQAEVPGEWLQRLAASSFRNLKAFNSRQLVTMLWSFSSLGKIQGQELKHSARSNSLNRGLYTFPPEDWLCAYFSATLPLLKEMSDLQLCRLLTSILRLGACPNRPWVLALVSSLRERKLSSGQEASLLRVLEKLLVRLAERYGDYAPNK</sequence>
<feature type="compositionally biased region" description="Polar residues" evidence="1">
    <location>
        <begin position="438"/>
        <end position="447"/>
    </location>
</feature>
<reference evidence="2 3" key="1">
    <citation type="submission" date="2017-08" db="EMBL/GenBank/DDBJ databases">
        <title>Acidophilic green algal genome provides insights into adaptation to an acidic environment.</title>
        <authorList>
            <person name="Hirooka S."/>
            <person name="Hirose Y."/>
            <person name="Kanesaki Y."/>
            <person name="Higuchi S."/>
            <person name="Fujiwara T."/>
            <person name="Onuma R."/>
            <person name="Era A."/>
            <person name="Ohbayashi R."/>
            <person name="Uzuka A."/>
            <person name="Nozaki H."/>
            <person name="Yoshikawa H."/>
            <person name="Miyagishima S.Y."/>
        </authorList>
    </citation>
    <scope>NUCLEOTIDE SEQUENCE [LARGE SCALE GENOMIC DNA]</scope>
    <source>
        <strain evidence="2 3">NIES-2499</strain>
    </source>
</reference>
<dbReference type="GO" id="GO:0003723">
    <property type="term" value="F:RNA binding"/>
    <property type="evidence" value="ECO:0007669"/>
    <property type="project" value="TreeGrafter"/>
</dbReference>
<dbReference type="GO" id="GO:0035770">
    <property type="term" value="C:ribonucleoprotein granule"/>
    <property type="evidence" value="ECO:0007669"/>
    <property type="project" value="TreeGrafter"/>
</dbReference>
<evidence type="ECO:0000256" key="1">
    <source>
        <dbReference type="SAM" id="MobiDB-lite"/>
    </source>
</evidence>
<organism evidence="2 3">
    <name type="scientific">Chlamydomonas eustigma</name>
    <dbReference type="NCBI Taxonomy" id="1157962"/>
    <lineage>
        <taxon>Eukaryota</taxon>
        <taxon>Viridiplantae</taxon>
        <taxon>Chlorophyta</taxon>
        <taxon>core chlorophytes</taxon>
        <taxon>Chlorophyceae</taxon>
        <taxon>CS clade</taxon>
        <taxon>Chlamydomonadales</taxon>
        <taxon>Chlamydomonadaceae</taxon>
        <taxon>Chlamydomonas</taxon>
    </lineage>
</organism>
<dbReference type="OrthoDB" id="546204at2759"/>
<dbReference type="Proteomes" id="UP000232323">
    <property type="component" value="Unassembled WGS sequence"/>
</dbReference>
<protein>
    <recommendedName>
        <fullName evidence="4">FAST kinase leucine-rich domain-containing protein</fullName>
    </recommendedName>
</protein>
<keyword evidence="3" id="KW-1185">Reference proteome</keyword>
<dbReference type="PANTHER" id="PTHR21228">
    <property type="entry name" value="FAST LEU-RICH DOMAIN-CONTAINING"/>
    <property type="match status" value="1"/>
</dbReference>
<dbReference type="GO" id="GO:0005759">
    <property type="term" value="C:mitochondrial matrix"/>
    <property type="evidence" value="ECO:0007669"/>
    <property type="project" value="TreeGrafter"/>
</dbReference>
<proteinExistence type="predicted"/>
<dbReference type="EMBL" id="BEGY01000003">
    <property type="protein sequence ID" value="GAX73300.1"/>
    <property type="molecule type" value="Genomic_DNA"/>
</dbReference>
<evidence type="ECO:0008006" key="4">
    <source>
        <dbReference type="Google" id="ProtNLM"/>
    </source>
</evidence>
<accession>A0A250WRY0</accession>
<evidence type="ECO:0000313" key="3">
    <source>
        <dbReference type="Proteomes" id="UP000232323"/>
    </source>
</evidence>